<dbReference type="Gene3D" id="1.10.8.270">
    <property type="entry name" value="putative rabgap domain of human tbc1 domain family member 14 like domains"/>
    <property type="match status" value="1"/>
</dbReference>
<protein>
    <recommendedName>
        <fullName evidence="3">Rab-GAP TBC domain-containing protein</fullName>
    </recommendedName>
</protein>
<sequence length="362" mass="40779">MKNAYDALFNPSTSLNKVKDAALGGRLLVAPDGASMGVAGRSLAWKLFLVEAGPLQPQPDEQARIPLDAVKVARIQYQKLFLDKMRAPDGGYEDGVIIPGTQTSPPRTERTGGNLDLNNPLSLHNENPWTAWFAAMELRKTILQDVERTFPDIEYFRDQDVQAQLTNILFVYSVMHPDIGYRQGMHELLAPLYYVVDYDSIPEEDTSLGDHPLREICSRLWIAADAWALFDSVMRGVGRWYEWRESKCTTVGKPAFASHVHLSASAADGGIKPYVSPIVQACNKVQNILLKSADSQLWRSLQTSGIEPQIYGIRWLRMLFTREFSMEDAMVLWDGLFACDPSFDLAPWLCVAMLIRIRNQRV</sequence>
<dbReference type="InParanoid" id="K5W9Q6"/>
<dbReference type="STRING" id="650164.K5W9Q6"/>
<dbReference type="RefSeq" id="XP_007396242.1">
    <property type="nucleotide sequence ID" value="XM_007396180.1"/>
</dbReference>
<dbReference type="GeneID" id="18916685"/>
<dbReference type="KEGG" id="pco:PHACADRAFT_256881"/>
<feature type="domain" description="Rab-GAP TBC" evidence="3">
    <location>
        <begin position="122"/>
        <end position="340"/>
    </location>
</feature>
<dbReference type="InterPro" id="IPR000195">
    <property type="entry name" value="Rab-GAP-TBC_dom"/>
</dbReference>
<dbReference type="PANTHER" id="PTHR22957">
    <property type="entry name" value="TBC1 DOMAIN FAMILY MEMBER GTPASE-ACTIVATING PROTEIN"/>
    <property type="match status" value="1"/>
</dbReference>
<dbReference type="Proteomes" id="UP000008370">
    <property type="component" value="Unassembled WGS sequence"/>
</dbReference>
<gene>
    <name evidence="4" type="ORF">PHACADRAFT_256881</name>
</gene>
<dbReference type="HOGENOM" id="CLU_716070_0_0_1"/>
<dbReference type="FunFam" id="1.10.8.270:FF:000031">
    <property type="entry name" value="TBC1 domain family member 5"/>
    <property type="match status" value="1"/>
</dbReference>
<evidence type="ECO:0000256" key="1">
    <source>
        <dbReference type="ARBA" id="ARBA00022468"/>
    </source>
</evidence>
<accession>K5W9Q6</accession>
<dbReference type="Pfam" id="PF00566">
    <property type="entry name" value="RabGAP-TBC"/>
    <property type="match status" value="1"/>
</dbReference>
<name>K5W9Q6_PHACS</name>
<dbReference type="SMART" id="SM00164">
    <property type="entry name" value="TBC"/>
    <property type="match status" value="1"/>
</dbReference>
<keyword evidence="1" id="KW-0343">GTPase activation</keyword>
<dbReference type="OrthoDB" id="27140at2759"/>
<dbReference type="EMBL" id="JH930472">
    <property type="protein sequence ID" value="EKM55935.1"/>
    <property type="molecule type" value="Genomic_DNA"/>
</dbReference>
<evidence type="ECO:0000313" key="4">
    <source>
        <dbReference type="EMBL" id="EKM55935.1"/>
    </source>
</evidence>
<evidence type="ECO:0000313" key="5">
    <source>
        <dbReference type="Proteomes" id="UP000008370"/>
    </source>
</evidence>
<evidence type="ECO:0000259" key="3">
    <source>
        <dbReference type="PROSITE" id="PS50086"/>
    </source>
</evidence>
<dbReference type="SUPFAM" id="SSF47923">
    <property type="entry name" value="Ypt/Rab-GAP domain of gyp1p"/>
    <property type="match status" value="2"/>
</dbReference>
<dbReference type="PANTHER" id="PTHR22957:SF337">
    <property type="entry name" value="TBC1 DOMAIN FAMILY MEMBER 5"/>
    <property type="match status" value="1"/>
</dbReference>
<organism evidence="4 5">
    <name type="scientific">Phanerochaete carnosa (strain HHB-10118-sp)</name>
    <name type="common">White-rot fungus</name>
    <name type="synonym">Peniophora carnosa</name>
    <dbReference type="NCBI Taxonomy" id="650164"/>
    <lineage>
        <taxon>Eukaryota</taxon>
        <taxon>Fungi</taxon>
        <taxon>Dikarya</taxon>
        <taxon>Basidiomycota</taxon>
        <taxon>Agaricomycotina</taxon>
        <taxon>Agaricomycetes</taxon>
        <taxon>Polyporales</taxon>
        <taxon>Phanerochaetaceae</taxon>
        <taxon>Phanerochaete</taxon>
    </lineage>
</organism>
<dbReference type="Gene3D" id="1.10.472.80">
    <property type="entry name" value="Ypt/Rab-GAP domain of gyp1p, domain 3"/>
    <property type="match status" value="1"/>
</dbReference>
<dbReference type="GO" id="GO:0005096">
    <property type="term" value="F:GTPase activator activity"/>
    <property type="evidence" value="ECO:0007669"/>
    <property type="project" value="UniProtKB-KW"/>
</dbReference>
<dbReference type="PROSITE" id="PS50086">
    <property type="entry name" value="TBC_RABGAP"/>
    <property type="match status" value="1"/>
</dbReference>
<reference evidence="4 5" key="1">
    <citation type="journal article" date="2012" name="BMC Genomics">
        <title>Comparative genomics of the white-rot fungi, Phanerochaete carnosa and P. chrysosporium, to elucidate the genetic basis of the distinct wood types they colonize.</title>
        <authorList>
            <person name="Suzuki H."/>
            <person name="MacDonald J."/>
            <person name="Syed K."/>
            <person name="Salamov A."/>
            <person name="Hori C."/>
            <person name="Aerts A."/>
            <person name="Henrissat B."/>
            <person name="Wiebenga A."/>
            <person name="vanKuyk P.A."/>
            <person name="Barry K."/>
            <person name="Lindquist E."/>
            <person name="LaButti K."/>
            <person name="Lapidus A."/>
            <person name="Lucas S."/>
            <person name="Coutinho P."/>
            <person name="Gong Y."/>
            <person name="Samejima M."/>
            <person name="Mahadevan R."/>
            <person name="Abou-Zaid M."/>
            <person name="de Vries R.P."/>
            <person name="Igarashi K."/>
            <person name="Yadav J.S."/>
            <person name="Grigoriev I.V."/>
            <person name="Master E.R."/>
        </authorList>
    </citation>
    <scope>NUCLEOTIDE SEQUENCE [LARGE SCALE GENOMIC DNA]</scope>
    <source>
        <strain evidence="4 5">HHB-10118-sp</strain>
    </source>
</reference>
<keyword evidence="5" id="KW-1185">Reference proteome</keyword>
<dbReference type="AlphaFoldDB" id="K5W9Q6"/>
<feature type="region of interest" description="Disordered" evidence="2">
    <location>
        <begin position="95"/>
        <end position="114"/>
    </location>
</feature>
<proteinExistence type="predicted"/>
<dbReference type="InterPro" id="IPR035969">
    <property type="entry name" value="Rab-GAP_TBC_sf"/>
</dbReference>
<evidence type="ECO:0000256" key="2">
    <source>
        <dbReference type="SAM" id="MobiDB-lite"/>
    </source>
</evidence>